<dbReference type="SUPFAM" id="SSF47050">
    <property type="entry name" value="VHP, Villin headpiece domain"/>
    <property type="match status" value="1"/>
</dbReference>
<dbReference type="Gene3D" id="1.10.950.10">
    <property type="entry name" value="Villin headpiece domain"/>
    <property type="match status" value="1"/>
</dbReference>
<gene>
    <name evidence="1" type="ORF">M9458_005874</name>
</gene>
<name>A0ABD0RFV0_CIRMR</name>
<organism evidence="1 2">
    <name type="scientific">Cirrhinus mrigala</name>
    <name type="common">Mrigala</name>
    <dbReference type="NCBI Taxonomy" id="683832"/>
    <lineage>
        <taxon>Eukaryota</taxon>
        <taxon>Metazoa</taxon>
        <taxon>Chordata</taxon>
        <taxon>Craniata</taxon>
        <taxon>Vertebrata</taxon>
        <taxon>Euteleostomi</taxon>
        <taxon>Actinopterygii</taxon>
        <taxon>Neopterygii</taxon>
        <taxon>Teleostei</taxon>
        <taxon>Ostariophysi</taxon>
        <taxon>Cypriniformes</taxon>
        <taxon>Cyprinidae</taxon>
        <taxon>Labeoninae</taxon>
        <taxon>Labeonini</taxon>
        <taxon>Cirrhinus</taxon>
    </lineage>
</organism>
<dbReference type="AlphaFoldDB" id="A0ABD0RFV0"/>
<reference evidence="1 2" key="1">
    <citation type="submission" date="2024-05" db="EMBL/GenBank/DDBJ databases">
        <title>Genome sequencing and assembly of Indian major carp, Cirrhinus mrigala (Hamilton, 1822).</title>
        <authorList>
            <person name="Mohindra V."/>
            <person name="Chowdhury L.M."/>
            <person name="Lal K."/>
            <person name="Jena J.K."/>
        </authorList>
    </citation>
    <scope>NUCLEOTIDE SEQUENCE [LARGE SCALE GENOMIC DNA]</scope>
    <source>
        <strain evidence="1">CM1030</strain>
        <tissue evidence="1">Blood</tissue>
    </source>
</reference>
<dbReference type="EMBL" id="JAMKFB020000003">
    <property type="protein sequence ID" value="KAL0197334.1"/>
    <property type="molecule type" value="Genomic_DNA"/>
</dbReference>
<accession>A0ABD0RFV0</accession>
<protein>
    <submittedName>
        <fullName evidence="1">Uncharacterized protein</fullName>
    </submittedName>
</protein>
<dbReference type="Proteomes" id="UP001529510">
    <property type="component" value="Unassembled WGS sequence"/>
</dbReference>
<dbReference type="InterPro" id="IPR036886">
    <property type="entry name" value="Villin_headpiece_dom_sf"/>
</dbReference>
<keyword evidence="2" id="KW-1185">Reference proteome</keyword>
<proteinExistence type="predicted"/>
<comment type="caution">
    <text evidence="1">The sequence shown here is derived from an EMBL/GenBank/DDBJ whole genome shotgun (WGS) entry which is preliminary data.</text>
</comment>
<evidence type="ECO:0000313" key="1">
    <source>
        <dbReference type="EMBL" id="KAL0197334.1"/>
    </source>
</evidence>
<feature type="non-terminal residue" evidence="1">
    <location>
        <position position="1"/>
    </location>
</feature>
<sequence length="53" mass="6078">DCTVRKKLTLVQDALASLNKTQFPLKDLLKRPLPEGVDPLHLENYLSQQDFKV</sequence>
<evidence type="ECO:0000313" key="2">
    <source>
        <dbReference type="Proteomes" id="UP001529510"/>
    </source>
</evidence>